<protein>
    <recommendedName>
        <fullName evidence="6">CDC20/Fizzy WD40 domain-containing protein</fullName>
    </recommendedName>
</protein>
<evidence type="ECO:0000256" key="3">
    <source>
        <dbReference type="ARBA" id="ARBA00022737"/>
    </source>
</evidence>
<keyword evidence="2 5" id="KW-0853">WD repeat</keyword>
<dbReference type="PROSITE" id="PS50294">
    <property type="entry name" value="WD_REPEATS_REGION"/>
    <property type="match status" value="1"/>
</dbReference>
<feature type="repeat" description="WD" evidence="5">
    <location>
        <begin position="148"/>
        <end position="180"/>
    </location>
</feature>
<dbReference type="SUPFAM" id="SSF50978">
    <property type="entry name" value="WD40 repeat-like"/>
    <property type="match status" value="1"/>
</dbReference>
<dbReference type="InterPro" id="IPR036322">
    <property type="entry name" value="WD40_repeat_dom_sf"/>
</dbReference>
<evidence type="ECO:0000313" key="8">
    <source>
        <dbReference type="Proteomes" id="UP000008983"/>
    </source>
</evidence>
<dbReference type="GO" id="GO:0010997">
    <property type="term" value="F:anaphase-promoting complex binding"/>
    <property type="evidence" value="ECO:0007669"/>
    <property type="project" value="InterPro"/>
</dbReference>
<proteinExistence type="inferred from homology"/>
<evidence type="ECO:0000256" key="2">
    <source>
        <dbReference type="ARBA" id="ARBA00022574"/>
    </source>
</evidence>
<dbReference type="PROSITE" id="PS50082">
    <property type="entry name" value="WD_REPEATS_2"/>
    <property type="match status" value="3"/>
</dbReference>
<dbReference type="PANTHER" id="PTHR19918:SF1">
    <property type="entry name" value="FIZZY-RELATED PROTEIN HOMOLOG"/>
    <property type="match status" value="1"/>
</dbReference>
<dbReference type="Pfam" id="PF24807">
    <property type="entry name" value="WD40_CDC20-Fz"/>
    <property type="match status" value="1"/>
</dbReference>
<dbReference type="PANTHER" id="PTHR19918">
    <property type="entry name" value="CELL DIVISION CYCLE 20 CDC20 FIZZY -RELATED"/>
    <property type="match status" value="1"/>
</dbReference>
<dbReference type="eggNOG" id="KOG0305">
    <property type="taxonomic scope" value="Eukaryota"/>
</dbReference>
<feature type="domain" description="CDC20/Fizzy WD40" evidence="6">
    <location>
        <begin position="20"/>
        <end position="248"/>
    </location>
</feature>
<feature type="repeat" description="WD" evidence="5">
    <location>
        <begin position="107"/>
        <end position="146"/>
    </location>
</feature>
<dbReference type="EMBL" id="GL984389">
    <property type="protein sequence ID" value="EGR27061.1"/>
    <property type="molecule type" value="Genomic_DNA"/>
</dbReference>
<dbReference type="InterPro" id="IPR001680">
    <property type="entry name" value="WD40_rpt"/>
</dbReference>
<name>G0R638_ICHMU</name>
<dbReference type="GO" id="GO:1905786">
    <property type="term" value="P:positive regulation of anaphase-promoting complex-dependent catabolic process"/>
    <property type="evidence" value="ECO:0007669"/>
    <property type="project" value="TreeGrafter"/>
</dbReference>
<feature type="repeat" description="WD" evidence="5">
    <location>
        <begin position="65"/>
        <end position="106"/>
    </location>
</feature>
<dbReference type="InterPro" id="IPR056150">
    <property type="entry name" value="WD40_CDC20-Fz"/>
</dbReference>
<accession>G0R638</accession>
<evidence type="ECO:0000313" key="7">
    <source>
        <dbReference type="EMBL" id="EGR27061.1"/>
    </source>
</evidence>
<gene>
    <name evidence="7" type="ORF">IMG5_202420</name>
</gene>
<organism evidence="7 8">
    <name type="scientific">Ichthyophthirius multifiliis</name>
    <name type="common">White spot disease agent</name>
    <name type="synonym">Ich</name>
    <dbReference type="NCBI Taxonomy" id="5932"/>
    <lineage>
        <taxon>Eukaryota</taxon>
        <taxon>Sar</taxon>
        <taxon>Alveolata</taxon>
        <taxon>Ciliophora</taxon>
        <taxon>Intramacronucleata</taxon>
        <taxon>Oligohymenophorea</taxon>
        <taxon>Hymenostomatida</taxon>
        <taxon>Ophryoglenina</taxon>
        <taxon>Ichthyophthirius</taxon>
    </lineage>
</organism>
<dbReference type="InParanoid" id="G0R638"/>
<dbReference type="GO" id="GO:0031145">
    <property type="term" value="P:anaphase-promoting complex-dependent catabolic process"/>
    <property type="evidence" value="ECO:0007669"/>
    <property type="project" value="TreeGrafter"/>
</dbReference>
<keyword evidence="8" id="KW-1185">Reference proteome</keyword>
<sequence>MKEKKEKYLRQIPKIPFKVLDAPSLQDDFYLNLVDWSQTNILAVALGSCVYLWKACNNLVIKFCDLGINDSVSSVNWHPKGHQLCIGTSQGETQIWDADEIKKIRTLKGHTGRIGSLAWSNEILASGSRDKSILLRDVRDQNNYQRKLNQHKQEICGLKWSWDEQLLASGGNDNKLNVWNNHSNNPICKFYEHQAAVKAIAWSQHQHSLLASGGGTQDRCIRFWNTSTNQQLDYIDTQSQVCNLMFGKVLMKQLVHMVILRIKLLYGNILLCKKLQNLQDILQEYYLWQ</sequence>
<reference evidence="7 8" key="1">
    <citation type="submission" date="2011-07" db="EMBL/GenBank/DDBJ databases">
        <authorList>
            <person name="Coyne R."/>
            <person name="Brami D."/>
            <person name="Johnson J."/>
            <person name="Hostetler J."/>
            <person name="Hannick L."/>
            <person name="Clark T."/>
            <person name="Cassidy-Hanley D."/>
            <person name="Inman J."/>
        </authorList>
    </citation>
    <scope>NUCLEOTIDE SEQUENCE [LARGE SCALE GENOMIC DNA]</scope>
    <source>
        <strain evidence="7 8">G5</strain>
    </source>
</reference>
<dbReference type="GO" id="GO:0005680">
    <property type="term" value="C:anaphase-promoting complex"/>
    <property type="evidence" value="ECO:0007669"/>
    <property type="project" value="TreeGrafter"/>
</dbReference>
<evidence type="ECO:0000259" key="6">
    <source>
        <dbReference type="Pfam" id="PF24807"/>
    </source>
</evidence>
<dbReference type="InterPro" id="IPR033010">
    <property type="entry name" value="Cdc20/Fizzy"/>
</dbReference>
<dbReference type="InterPro" id="IPR015943">
    <property type="entry name" value="WD40/YVTN_repeat-like_dom_sf"/>
</dbReference>
<dbReference type="RefSeq" id="XP_004023945.1">
    <property type="nucleotide sequence ID" value="XM_004023896.1"/>
</dbReference>
<dbReference type="Gene3D" id="2.130.10.10">
    <property type="entry name" value="YVTN repeat-like/Quinoprotein amine dehydrogenase"/>
    <property type="match status" value="1"/>
</dbReference>
<keyword evidence="3" id="KW-0677">Repeat</keyword>
<evidence type="ECO:0000256" key="5">
    <source>
        <dbReference type="PROSITE-ProRule" id="PRU00221"/>
    </source>
</evidence>
<dbReference type="GO" id="GO:1990757">
    <property type="term" value="F:ubiquitin ligase activator activity"/>
    <property type="evidence" value="ECO:0007669"/>
    <property type="project" value="TreeGrafter"/>
</dbReference>
<dbReference type="SMART" id="SM00320">
    <property type="entry name" value="WD40"/>
    <property type="match status" value="5"/>
</dbReference>
<dbReference type="GeneID" id="14903102"/>
<evidence type="ECO:0000256" key="1">
    <source>
        <dbReference type="ARBA" id="ARBA00006445"/>
    </source>
</evidence>
<evidence type="ECO:0000256" key="4">
    <source>
        <dbReference type="ARBA" id="ARBA00023306"/>
    </source>
</evidence>
<comment type="similarity">
    <text evidence="1">Belongs to the WD repeat CDC20/Fizzy family.</text>
</comment>
<dbReference type="AlphaFoldDB" id="G0R638"/>
<dbReference type="OrthoDB" id="10263272at2759"/>
<dbReference type="Proteomes" id="UP000008983">
    <property type="component" value="Unassembled WGS sequence"/>
</dbReference>
<dbReference type="OMA" id="RICALSW"/>
<dbReference type="STRING" id="857967.G0R638"/>
<keyword evidence="4" id="KW-0131">Cell cycle</keyword>